<dbReference type="Proteomes" id="UP001154282">
    <property type="component" value="Unassembled WGS sequence"/>
</dbReference>
<evidence type="ECO:0000256" key="1">
    <source>
        <dbReference type="ARBA" id="ARBA00000885"/>
    </source>
</evidence>
<accession>A0AAV0GNY0</accession>
<feature type="domain" description="HECT" evidence="7">
    <location>
        <begin position="63"/>
        <end position="150"/>
    </location>
</feature>
<proteinExistence type="predicted"/>
<comment type="caution">
    <text evidence="6">Lacks conserved residue(s) required for the propagation of feature annotation.</text>
</comment>
<dbReference type="GO" id="GO:0006511">
    <property type="term" value="P:ubiquitin-dependent protein catabolic process"/>
    <property type="evidence" value="ECO:0007669"/>
    <property type="project" value="TreeGrafter"/>
</dbReference>
<sequence>MDAEFIDSDALGLTFVREFEELGSRKVVQLCPNGKNIIVNSKNREEYIKLLIHHRFVTSISEQIVGEMSAEQRRILLFFWTSVMYLPVEGFEGLTSRLYIYKSAEPNDRLPSSHTCFHRICFPPYPSMEIMQERLLIITQEHVYRSFGTW</sequence>
<dbReference type="GO" id="GO:0005737">
    <property type="term" value="C:cytoplasm"/>
    <property type="evidence" value="ECO:0007669"/>
    <property type="project" value="TreeGrafter"/>
</dbReference>
<dbReference type="Pfam" id="PF00632">
    <property type="entry name" value="HECT"/>
    <property type="match status" value="1"/>
</dbReference>
<dbReference type="Gene3D" id="3.30.2410.10">
    <property type="entry name" value="Hect, E3 ligase catalytic domain"/>
    <property type="match status" value="1"/>
</dbReference>
<comment type="pathway">
    <text evidence="2">Protein modification; protein ubiquitination.</text>
</comment>
<keyword evidence="5 6" id="KW-0833">Ubl conjugation pathway</keyword>
<evidence type="ECO:0000256" key="5">
    <source>
        <dbReference type="ARBA" id="ARBA00022786"/>
    </source>
</evidence>
<protein>
    <recommendedName>
        <fullName evidence="3">HECT-type E3 ubiquitin transferase</fullName>
        <ecNumber evidence="3">2.3.2.26</ecNumber>
    </recommendedName>
</protein>
<name>A0AAV0GNY0_9ROSI</name>
<dbReference type="GO" id="GO:0061630">
    <property type="term" value="F:ubiquitin protein ligase activity"/>
    <property type="evidence" value="ECO:0007669"/>
    <property type="project" value="UniProtKB-EC"/>
</dbReference>
<feature type="active site" description="Glycyl thioester intermediate" evidence="6">
    <location>
        <position position="116"/>
    </location>
</feature>
<organism evidence="8 9">
    <name type="scientific">Linum tenue</name>
    <dbReference type="NCBI Taxonomy" id="586396"/>
    <lineage>
        <taxon>Eukaryota</taxon>
        <taxon>Viridiplantae</taxon>
        <taxon>Streptophyta</taxon>
        <taxon>Embryophyta</taxon>
        <taxon>Tracheophyta</taxon>
        <taxon>Spermatophyta</taxon>
        <taxon>Magnoliopsida</taxon>
        <taxon>eudicotyledons</taxon>
        <taxon>Gunneridae</taxon>
        <taxon>Pentapetalae</taxon>
        <taxon>rosids</taxon>
        <taxon>fabids</taxon>
        <taxon>Malpighiales</taxon>
        <taxon>Linaceae</taxon>
        <taxon>Linum</taxon>
    </lineage>
</organism>
<dbReference type="InterPro" id="IPR050409">
    <property type="entry name" value="E3_ubiq-protein_ligase"/>
</dbReference>
<evidence type="ECO:0000259" key="7">
    <source>
        <dbReference type="PROSITE" id="PS50237"/>
    </source>
</evidence>
<reference evidence="8" key="1">
    <citation type="submission" date="2022-08" db="EMBL/GenBank/DDBJ databases">
        <authorList>
            <person name="Gutierrez-Valencia J."/>
        </authorList>
    </citation>
    <scope>NUCLEOTIDE SEQUENCE</scope>
</reference>
<dbReference type="InterPro" id="IPR000569">
    <property type="entry name" value="HECT_dom"/>
</dbReference>
<gene>
    <name evidence="8" type="ORF">LITE_LOCUS185</name>
</gene>
<evidence type="ECO:0000256" key="3">
    <source>
        <dbReference type="ARBA" id="ARBA00012485"/>
    </source>
</evidence>
<comment type="catalytic activity">
    <reaction evidence="1">
        <text>S-ubiquitinyl-[E2 ubiquitin-conjugating enzyme]-L-cysteine + [acceptor protein]-L-lysine = [E2 ubiquitin-conjugating enzyme]-L-cysteine + N(6)-ubiquitinyl-[acceptor protein]-L-lysine.</text>
        <dbReference type="EC" id="2.3.2.26"/>
    </reaction>
</comment>
<keyword evidence="9" id="KW-1185">Reference proteome</keyword>
<dbReference type="AlphaFoldDB" id="A0AAV0GNY0"/>
<comment type="caution">
    <text evidence="8">The sequence shown here is derived from an EMBL/GenBank/DDBJ whole genome shotgun (WGS) entry which is preliminary data.</text>
</comment>
<dbReference type="InterPro" id="IPR035983">
    <property type="entry name" value="Hect_E3_ubiquitin_ligase"/>
</dbReference>
<evidence type="ECO:0000256" key="6">
    <source>
        <dbReference type="PROSITE-ProRule" id="PRU00104"/>
    </source>
</evidence>
<evidence type="ECO:0000256" key="2">
    <source>
        <dbReference type="ARBA" id="ARBA00004906"/>
    </source>
</evidence>
<dbReference type="PANTHER" id="PTHR11254">
    <property type="entry name" value="HECT DOMAIN UBIQUITIN-PROTEIN LIGASE"/>
    <property type="match status" value="1"/>
</dbReference>
<evidence type="ECO:0000256" key="4">
    <source>
        <dbReference type="ARBA" id="ARBA00022679"/>
    </source>
</evidence>
<dbReference type="GO" id="GO:0000209">
    <property type="term" value="P:protein polyubiquitination"/>
    <property type="evidence" value="ECO:0007669"/>
    <property type="project" value="TreeGrafter"/>
</dbReference>
<keyword evidence="4" id="KW-0808">Transferase</keyword>
<feature type="domain" description="HECT" evidence="7">
    <location>
        <begin position="1"/>
        <end position="62"/>
    </location>
</feature>
<dbReference type="EMBL" id="CAMGYJ010000002">
    <property type="protein sequence ID" value="CAI0374419.1"/>
    <property type="molecule type" value="Genomic_DNA"/>
</dbReference>
<evidence type="ECO:0000313" key="9">
    <source>
        <dbReference type="Proteomes" id="UP001154282"/>
    </source>
</evidence>
<dbReference type="PANTHER" id="PTHR11254:SF424">
    <property type="entry name" value="E3 UBIQUITIN-PROTEIN LIGASE UPL5"/>
    <property type="match status" value="1"/>
</dbReference>
<dbReference type="SUPFAM" id="SSF56204">
    <property type="entry name" value="Hect, E3 ligase catalytic domain"/>
    <property type="match status" value="1"/>
</dbReference>
<dbReference type="PROSITE" id="PS50237">
    <property type="entry name" value="HECT"/>
    <property type="match status" value="2"/>
</dbReference>
<dbReference type="EC" id="2.3.2.26" evidence="3"/>
<evidence type="ECO:0000313" key="8">
    <source>
        <dbReference type="EMBL" id="CAI0374419.1"/>
    </source>
</evidence>